<name>A0A0Q9WTM0_DROVI</name>
<dbReference type="InParanoid" id="A0A0Q9WTM0"/>
<evidence type="ECO:0000313" key="2">
    <source>
        <dbReference type="Proteomes" id="UP000008792"/>
    </source>
</evidence>
<dbReference type="Proteomes" id="UP000008792">
    <property type="component" value="Unassembled WGS sequence"/>
</dbReference>
<organism evidence="1 2">
    <name type="scientific">Drosophila virilis</name>
    <name type="common">Fruit fly</name>
    <dbReference type="NCBI Taxonomy" id="7244"/>
    <lineage>
        <taxon>Eukaryota</taxon>
        <taxon>Metazoa</taxon>
        <taxon>Ecdysozoa</taxon>
        <taxon>Arthropoda</taxon>
        <taxon>Hexapoda</taxon>
        <taxon>Insecta</taxon>
        <taxon>Pterygota</taxon>
        <taxon>Neoptera</taxon>
        <taxon>Endopterygota</taxon>
        <taxon>Diptera</taxon>
        <taxon>Brachycera</taxon>
        <taxon>Muscomorpha</taxon>
        <taxon>Ephydroidea</taxon>
        <taxon>Drosophilidae</taxon>
        <taxon>Drosophila</taxon>
    </lineage>
</organism>
<dbReference type="EMBL" id="CH940647">
    <property type="protein sequence ID" value="KRF84212.1"/>
    <property type="molecule type" value="Genomic_DNA"/>
</dbReference>
<evidence type="ECO:0000313" key="1">
    <source>
        <dbReference type="EMBL" id="KRF84212.1"/>
    </source>
</evidence>
<dbReference type="AlphaFoldDB" id="A0A0Q9WTM0"/>
<accession>A0A0Q9WTM0</accession>
<reference evidence="1 2" key="1">
    <citation type="journal article" date="2007" name="Nature">
        <title>Evolution of genes and genomes on the Drosophila phylogeny.</title>
        <authorList>
            <consortium name="Drosophila 12 Genomes Consortium"/>
            <person name="Clark A.G."/>
            <person name="Eisen M.B."/>
            <person name="Smith D.R."/>
            <person name="Bergman C.M."/>
            <person name="Oliver B."/>
            <person name="Markow T.A."/>
            <person name="Kaufman T.C."/>
            <person name="Kellis M."/>
            <person name="Gelbart W."/>
            <person name="Iyer V.N."/>
            <person name="Pollard D.A."/>
            <person name="Sackton T.B."/>
            <person name="Larracuente A.M."/>
            <person name="Singh N.D."/>
            <person name="Abad J.P."/>
            <person name="Abt D.N."/>
            <person name="Adryan B."/>
            <person name="Aguade M."/>
            <person name="Akashi H."/>
            <person name="Anderson W.W."/>
            <person name="Aquadro C.F."/>
            <person name="Ardell D.H."/>
            <person name="Arguello R."/>
            <person name="Artieri C.G."/>
            <person name="Barbash D.A."/>
            <person name="Barker D."/>
            <person name="Barsanti P."/>
            <person name="Batterham P."/>
            <person name="Batzoglou S."/>
            <person name="Begun D."/>
            <person name="Bhutkar A."/>
            <person name="Blanco E."/>
            <person name="Bosak S.A."/>
            <person name="Bradley R.K."/>
            <person name="Brand A.D."/>
            <person name="Brent M.R."/>
            <person name="Brooks A.N."/>
            <person name="Brown R.H."/>
            <person name="Butlin R.K."/>
            <person name="Caggese C."/>
            <person name="Calvi B.R."/>
            <person name="Bernardo de Carvalho A."/>
            <person name="Caspi A."/>
            <person name="Castrezana S."/>
            <person name="Celniker S.E."/>
            <person name="Chang J.L."/>
            <person name="Chapple C."/>
            <person name="Chatterji S."/>
            <person name="Chinwalla A."/>
            <person name="Civetta A."/>
            <person name="Clifton S.W."/>
            <person name="Comeron J.M."/>
            <person name="Costello J.C."/>
            <person name="Coyne J.A."/>
            <person name="Daub J."/>
            <person name="David R.G."/>
            <person name="Delcher A.L."/>
            <person name="Delehaunty K."/>
            <person name="Do C.B."/>
            <person name="Ebling H."/>
            <person name="Edwards K."/>
            <person name="Eickbush T."/>
            <person name="Evans J.D."/>
            <person name="Filipski A."/>
            <person name="Findeiss S."/>
            <person name="Freyhult E."/>
            <person name="Fulton L."/>
            <person name="Fulton R."/>
            <person name="Garcia A.C."/>
            <person name="Gardiner A."/>
            <person name="Garfield D.A."/>
            <person name="Garvin B.E."/>
            <person name="Gibson G."/>
            <person name="Gilbert D."/>
            <person name="Gnerre S."/>
            <person name="Godfrey J."/>
            <person name="Good R."/>
            <person name="Gotea V."/>
            <person name="Gravely B."/>
            <person name="Greenberg A.J."/>
            <person name="Griffiths-Jones S."/>
            <person name="Gross S."/>
            <person name="Guigo R."/>
            <person name="Gustafson E.A."/>
            <person name="Haerty W."/>
            <person name="Hahn M.W."/>
            <person name="Halligan D.L."/>
            <person name="Halpern A.L."/>
            <person name="Halter G.M."/>
            <person name="Han M.V."/>
            <person name="Heger A."/>
            <person name="Hillier L."/>
            <person name="Hinrichs A.S."/>
            <person name="Holmes I."/>
            <person name="Hoskins R.A."/>
            <person name="Hubisz M.J."/>
            <person name="Hultmark D."/>
            <person name="Huntley M.A."/>
            <person name="Jaffe D.B."/>
            <person name="Jagadeeshan S."/>
            <person name="Jeck W.R."/>
            <person name="Johnson J."/>
            <person name="Jones C.D."/>
            <person name="Jordan W.C."/>
            <person name="Karpen G.H."/>
            <person name="Kataoka E."/>
            <person name="Keightley P.D."/>
            <person name="Kheradpour P."/>
            <person name="Kirkness E.F."/>
            <person name="Koerich L.B."/>
            <person name="Kristiansen K."/>
            <person name="Kudrna D."/>
            <person name="Kulathinal R.J."/>
            <person name="Kumar S."/>
            <person name="Kwok R."/>
            <person name="Lander E."/>
            <person name="Langley C.H."/>
            <person name="Lapoint R."/>
            <person name="Lazzaro B.P."/>
            <person name="Lee S.J."/>
            <person name="Levesque L."/>
            <person name="Li R."/>
            <person name="Lin C.F."/>
            <person name="Lin M.F."/>
            <person name="Lindblad-Toh K."/>
            <person name="Llopart A."/>
            <person name="Long M."/>
            <person name="Low L."/>
            <person name="Lozovsky E."/>
            <person name="Lu J."/>
            <person name="Luo M."/>
            <person name="Machado C.A."/>
            <person name="Makalowski W."/>
            <person name="Marzo M."/>
            <person name="Matsuda M."/>
            <person name="Matzkin L."/>
            <person name="McAllister B."/>
            <person name="McBride C.S."/>
            <person name="McKernan B."/>
            <person name="McKernan K."/>
            <person name="Mendez-Lago M."/>
            <person name="Minx P."/>
            <person name="Mollenhauer M.U."/>
            <person name="Montooth K."/>
            <person name="Mount S.M."/>
            <person name="Mu X."/>
            <person name="Myers E."/>
            <person name="Negre B."/>
            <person name="Newfeld S."/>
            <person name="Nielsen R."/>
            <person name="Noor M.A."/>
            <person name="O'Grady P."/>
            <person name="Pachter L."/>
            <person name="Papaceit M."/>
            <person name="Parisi M.J."/>
            <person name="Parisi M."/>
            <person name="Parts L."/>
            <person name="Pedersen J.S."/>
            <person name="Pesole G."/>
            <person name="Phillippy A.M."/>
            <person name="Ponting C.P."/>
            <person name="Pop M."/>
            <person name="Porcelli D."/>
            <person name="Powell J.R."/>
            <person name="Prohaska S."/>
            <person name="Pruitt K."/>
            <person name="Puig M."/>
            <person name="Quesneville H."/>
            <person name="Ram K.R."/>
            <person name="Rand D."/>
            <person name="Rasmussen M.D."/>
            <person name="Reed L.K."/>
            <person name="Reenan R."/>
            <person name="Reily A."/>
            <person name="Remington K.A."/>
            <person name="Rieger T.T."/>
            <person name="Ritchie M.G."/>
            <person name="Robin C."/>
            <person name="Rogers Y.H."/>
            <person name="Rohde C."/>
            <person name="Rozas J."/>
            <person name="Rubenfield M.J."/>
            <person name="Ruiz A."/>
            <person name="Russo S."/>
            <person name="Salzberg S.L."/>
            <person name="Sanchez-Gracia A."/>
            <person name="Saranga D.J."/>
            <person name="Sato H."/>
            <person name="Schaeffer S.W."/>
            <person name="Schatz M.C."/>
            <person name="Schlenke T."/>
            <person name="Schwartz R."/>
            <person name="Segarra C."/>
            <person name="Singh R.S."/>
            <person name="Sirot L."/>
            <person name="Sirota M."/>
            <person name="Sisneros N.B."/>
            <person name="Smith C.D."/>
            <person name="Smith T.F."/>
            <person name="Spieth J."/>
            <person name="Stage D.E."/>
            <person name="Stark A."/>
            <person name="Stephan W."/>
            <person name="Strausberg R.L."/>
            <person name="Strempel S."/>
            <person name="Sturgill D."/>
            <person name="Sutton G."/>
            <person name="Sutton G.G."/>
            <person name="Tao W."/>
            <person name="Teichmann S."/>
            <person name="Tobari Y.N."/>
            <person name="Tomimura Y."/>
            <person name="Tsolas J.M."/>
            <person name="Valente V.L."/>
            <person name="Venter E."/>
            <person name="Venter J.C."/>
            <person name="Vicario S."/>
            <person name="Vieira F.G."/>
            <person name="Vilella A.J."/>
            <person name="Villasante A."/>
            <person name="Walenz B."/>
            <person name="Wang J."/>
            <person name="Wasserman M."/>
            <person name="Watts T."/>
            <person name="Wilson D."/>
            <person name="Wilson R.K."/>
            <person name="Wing R.A."/>
            <person name="Wolfner M.F."/>
            <person name="Wong A."/>
            <person name="Wong G.K."/>
            <person name="Wu C.I."/>
            <person name="Wu G."/>
            <person name="Yamamoto D."/>
            <person name="Yang H.P."/>
            <person name="Yang S.P."/>
            <person name="Yorke J.A."/>
            <person name="Yoshida K."/>
            <person name="Zdobnov E."/>
            <person name="Zhang P."/>
            <person name="Zhang Y."/>
            <person name="Zimin A.V."/>
            <person name="Baldwin J."/>
            <person name="Abdouelleil A."/>
            <person name="Abdulkadir J."/>
            <person name="Abebe A."/>
            <person name="Abera B."/>
            <person name="Abreu J."/>
            <person name="Acer S.C."/>
            <person name="Aftuck L."/>
            <person name="Alexander A."/>
            <person name="An P."/>
            <person name="Anderson E."/>
            <person name="Anderson S."/>
            <person name="Arachi H."/>
            <person name="Azer M."/>
            <person name="Bachantsang P."/>
            <person name="Barry A."/>
            <person name="Bayul T."/>
            <person name="Berlin A."/>
            <person name="Bessette D."/>
            <person name="Bloom T."/>
            <person name="Blye J."/>
            <person name="Boguslavskiy L."/>
            <person name="Bonnet C."/>
            <person name="Boukhgalter B."/>
            <person name="Bourzgui I."/>
            <person name="Brown A."/>
            <person name="Cahill P."/>
            <person name="Channer S."/>
            <person name="Cheshatsang Y."/>
            <person name="Chuda L."/>
            <person name="Citroen M."/>
            <person name="Collymore A."/>
            <person name="Cooke P."/>
            <person name="Costello M."/>
            <person name="D'Aco K."/>
            <person name="Daza R."/>
            <person name="De Haan G."/>
            <person name="DeGray S."/>
            <person name="DeMaso C."/>
            <person name="Dhargay N."/>
            <person name="Dooley K."/>
            <person name="Dooley E."/>
            <person name="Doricent M."/>
            <person name="Dorje P."/>
            <person name="Dorjee K."/>
            <person name="Dupes A."/>
            <person name="Elong R."/>
            <person name="Falk J."/>
            <person name="Farina A."/>
            <person name="Faro S."/>
            <person name="Ferguson D."/>
            <person name="Fisher S."/>
            <person name="Foley C.D."/>
            <person name="Franke A."/>
            <person name="Friedrich D."/>
            <person name="Gadbois L."/>
            <person name="Gearin G."/>
            <person name="Gearin C.R."/>
            <person name="Giannoukos G."/>
            <person name="Goode T."/>
            <person name="Graham J."/>
            <person name="Grandbois E."/>
            <person name="Grewal S."/>
            <person name="Gyaltsen K."/>
            <person name="Hafez N."/>
            <person name="Hagos B."/>
            <person name="Hall J."/>
            <person name="Henson C."/>
            <person name="Hollinger A."/>
            <person name="Honan T."/>
            <person name="Huard M.D."/>
            <person name="Hughes L."/>
            <person name="Hurhula B."/>
            <person name="Husby M.E."/>
            <person name="Kamat A."/>
            <person name="Kanga B."/>
            <person name="Kashin S."/>
            <person name="Khazanovich D."/>
            <person name="Kisner P."/>
            <person name="Lance K."/>
            <person name="Lara M."/>
            <person name="Lee W."/>
            <person name="Lennon N."/>
            <person name="Letendre F."/>
            <person name="LeVine R."/>
            <person name="Lipovsky A."/>
            <person name="Liu X."/>
            <person name="Liu J."/>
            <person name="Liu S."/>
            <person name="Lokyitsang T."/>
            <person name="Lokyitsang Y."/>
            <person name="Lubonja R."/>
            <person name="Lui A."/>
            <person name="MacDonald P."/>
            <person name="Magnisalis V."/>
            <person name="Maru K."/>
            <person name="Matthews C."/>
            <person name="McCusker W."/>
            <person name="McDonough S."/>
            <person name="Mehta T."/>
            <person name="Meldrim J."/>
            <person name="Meneus L."/>
            <person name="Mihai O."/>
            <person name="Mihalev A."/>
            <person name="Mihova T."/>
            <person name="Mittelman R."/>
            <person name="Mlenga V."/>
            <person name="Montmayeur A."/>
            <person name="Mulrain L."/>
            <person name="Navidi A."/>
            <person name="Naylor J."/>
            <person name="Negash T."/>
            <person name="Nguyen T."/>
            <person name="Nguyen N."/>
            <person name="Nicol R."/>
            <person name="Norbu C."/>
            <person name="Norbu N."/>
            <person name="Novod N."/>
            <person name="O'Neill B."/>
            <person name="Osman S."/>
            <person name="Markiewicz E."/>
            <person name="Oyono O.L."/>
            <person name="Patti C."/>
            <person name="Phunkhang P."/>
            <person name="Pierre F."/>
            <person name="Priest M."/>
            <person name="Raghuraman S."/>
            <person name="Rege F."/>
            <person name="Reyes R."/>
            <person name="Rise C."/>
            <person name="Rogov P."/>
            <person name="Ross K."/>
            <person name="Ryan E."/>
            <person name="Settipalli S."/>
            <person name="Shea T."/>
            <person name="Sherpa N."/>
            <person name="Shi L."/>
            <person name="Shih D."/>
            <person name="Sparrow T."/>
            <person name="Spaulding J."/>
            <person name="Stalker J."/>
            <person name="Stange-Thomann N."/>
            <person name="Stavropoulos S."/>
            <person name="Stone C."/>
            <person name="Strader C."/>
            <person name="Tesfaye S."/>
            <person name="Thomson T."/>
            <person name="Thoulutsang Y."/>
            <person name="Thoulutsang D."/>
            <person name="Topham K."/>
            <person name="Topping I."/>
            <person name="Tsamla T."/>
            <person name="Vassiliev H."/>
            <person name="Vo A."/>
            <person name="Wangchuk T."/>
            <person name="Wangdi T."/>
            <person name="Weiand M."/>
            <person name="Wilkinson J."/>
            <person name="Wilson A."/>
            <person name="Yadav S."/>
            <person name="Young G."/>
            <person name="Yu Q."/>
            <person name="Zembek L."/>
            <person name="Zhong D."/>
            <person name="Zimmer A."/>
            <person name="Zwirko Z."/>
            <person name="Jaffe D.B."/>
            <person name="Alvarez P."/>
            <person name="Brockman W."/>
            <person name="Butler J."/>
            <person name="Chin C."/>
            <person name="Gnerre S."/>
            <person name="Grabherr M."/>
            <person name="Kleber M."/>
            <person name="Mauceli E."/>
            <person name="MacCallum I."/>
        </authorList>
    </citation>
    <scope>NUCLEOTIDE SEQUENCE [LARGE SCALE GENOMIC DNA]</scope>
    <source>
        <strain evidence="2">Tucson 15010-1051.87</strain>
    </source>
</reference>
<sequence length="74" mass="8330">MGTRYTNRLVIATAHAFSATVNADADVNAGVRHWLRILNGRHEAHGCDHQQRRRRRCFINQNCRAAPKSACANC</sequence>
<protein>
    <submittedName>
        <fullName evidence="1">Uncharacterized protein</fullName>
    </submittedName>
</protein>
<gene>
    <name evidence="1" type="primary">Dvir\GJ26260</name>
    <name evidence="1" type="ORF">Dvir_GJ26260</name>
</gene>
<proteinExistence type="predicted"/>
<keyword evidence="2" id="KW-1185">Reference proteome</keyword>